<dbReference type="Proteomes" id="UP000649617">
    <property type="component" value="Unassembled WGS sequence"/>
</dbReference>
<evidence type="ECO:0000313" key="2">
    <source>
        <dbReference type="Proteomes" id="UP000649617"/>
    </source>
</evidence>
<dbReference type="AlphaFoldDB" id="A0A812X3E3"/>
<evidence type="ECO:0000313" key="1">
    <source>
        <dbReference type="EMBL" id="CAE7716671.1"/>
    </source>
</evidence>
<sequence length="173" mass="19551">VGGQFVDLAEAELRLGLSWVRGLKAKLLPPPEQTGESEVFADEAQRDVRESLLMTCEKARLNWFIWFVVNNIPFGRLGAHRPLLLNRSAAGCIGKLQRCHANRAFQVLESNRFQPSKTKPVGMAGTKILNSFIRLPDMACSYPRKPVAEMAMCWEGIGLKKLYKHQKHQTKTF</sequence>
<gene>
    <name evidence="1" type="ORF">SPIL2461_LOCUS20372</name>
</gene>
<protein>
    <submittedName>
        <fullName evidence="1">Uncharacterized protein</fullName>
    </submittedName>
</protein>
<reference evidence="1" key="1">
    <citation type="submission" date="2021-02" db="EMBL/GenBank/DDBJ databases">
        <authorList>
            <person name="Dougan E. K."/>
            <person name="Rhodes N."/>
            <person name="Thang M."/>
            <person name="Chan C."/>
        </authorList>
    </citation>
    <scope>NUCLEOTIDE SEQUENCE</scope>
</reference>
<accession>A0A812X3E3</accession>
<feature type="non-terminal residue" evidence="1">
    <location>
        <position position="173"/>
    </location>
</feature>
<organism evidence="1 2">
    <name type="scientific">Symbiodinium pilosum</name>
    <name type="common">Dinoflagellate</name>
    <dbReference type="NCBI Taxonomy" id="2952"/>
    <lineage>
        <taxon>Eukaryota</taxon>
        <taxon>Sar</taxon>
        <taxon>Alveolata</taxon>
        <taxon>Dinophyceae</taxon>
        <taxon>Suessiales</taxon>
        <taxon>Symbiodiniaceae</taxon>
        <taxon>Symbiodinium</taxon>
    </lineage>
</organism>
<keyword evidence="2" id="KW-1185">Reference proteome</keyword>
<proteinExistence type="predicted"/>
<dbReference type="EMBL" id="CAJNIZ010045324">
    <property type="protein sequence ID" value="CAE7716671.1"/>
    <property type="molecule type" value="Genomic_DNA"/>
</dbReference>
<comment type="caution">
    <text evidence="1">The sequence shown here is derived from an EMBL/GenBank/DDBJ whole genome shotgun (WGS) entry which is preliminary data.</text>
</comment>
<name>A0A812X3E3_SYMPI</name>